<name>A0ABM3QIT8_SPIOL</name>
<dbReference type="PANTHER" id="PTHR31900:SF31">
    <property type="entry name" value="F-BOX_LRR-REPEAT PROTEIN 13-LIKE"/>
    <property type="match status" value="1"/>
</dbReference>
<accession>A0ABM3QIT8</accession>
<organism evidence="1 2">
    <name type="scientific">Spinacia oleracea</name>
    <name type="common">Spinach</name>
    <dbReference type="NCBI Taxonomy" id="3562"/>
    <lineage>
        <taxon>Eukaryota</taxon>
        <taxon>Viridiplantae</taxon>
        <taxon>Streptophyta</taxon>
        <taxon>Embryophyta</taxon>
        <taxon>Tracheophyta</taxon>
        <taxon>Spermatophyta</taxon>
        <taxon>Magnoliopsida</taxon>
        <taxon>eudicotyledons</taxon>
        <taxon>Gunneridae</taxon>
        <taxon>Pentapetalae</taxon>
        <taxon>Caryophyllales</taxon>
        <taxon>Chenopodiaceae</taxon>
        <taxon>Chenopodioideae</taxon>
        <taxon>Anserineae</taxon>
        <taxon>Spinacia</taxon>
    </lineage>
</organism>
<proteinExistence type="predicted"/>
<sequence length="226" mass="26473">MYLYNSHRPLMRTLFKSCPLLKRLWLSLFLDEEDHIVDIVAPNLKHLRFETDGCAPEACKVWIDAPELEIFETRGYSMVFNFVKDLKLLQTARVFLNECGFGREGELINRLPSLFQGISYVKSLEYYFHGFYCASQLYNPDLVALPIFRNLFHLQFTYSPMEGNSFIPSFLLSKLRSLEILNLILYDDDDGDAIRLIQDVLTNATVLEDLYVYVHFHSDKFEEKEV</sequence>
<dbReference type="Proteomes" id="UP000813463">
    <property type="component" value="Chromosome 4"/>
</dbReference>
<reference evidence="2" key="2">
    <citation type="submission" date="2025-08" db="UniProtKB">
        <authorList>
            <consortium name="RefSeq"/>
        </authorList>
    </citation>
    <scope>IDENTIFICATION</scope>
    <source>
        <tissue evidence="2">Leaf</tissue>
    </source>
</reference>
<dbReference type="PANTHER" id="PTHR31900">
    <property type="entry name" value="F-BOX/RNI SUPERFAMILY PROTEIN-RELATED"/>
    <property type="match status" value="1"/>
</dbReference>
<dbReference type="Gene3D" id="3.80.10.10">
    <property type="entry name" value="Ribonuclease Inhibitor"/>
    <property type="match status" value="1"/>
</dbReference>
<protein>
    <recommendedName>
        <fullName evidence="3">FBD domain-containing protein</fullName>
    </recommendedName>
</protein>
<keyword evidence="1" id="KW-1185">Reference proteome</keyword>
<dbReference type="GeneID" id="110776910"/>
<dbReference type="SUPFAM" id="SSF52047">
    <property type="entry name" value="RNI-like"/>
    <property type="match status" value="1"/>
</dbReference>
<gene>
    <name evidence="2" type="primary">LOC110776910</name>
</gene>
<evidence type="ECO:0000313" key="1">
    <source>
        <dbReference type="Proteomes" id="UP000813463"/>
    </source>
</evidence>
<dbReference type="InterPro" id="IPR032675">
    <property type="entry name" value="LRR_dom_sf"/>
</dbReference>
<dbReference type="InterPro" id="IPR050232">
    <property type="entry name" value="FBL13/AtMIF1-like"/>
</dbReference>
<dbReference type="RefSeq" id="XP_056683265.1">
    <property type="nucleotide sequence ID" value="XM_056827287.1"/>
</dbReference>
<reference evidence="1" key="1">
    <citation type="journal article" date="2021" name="Nat. Commun.">
        <title>Genomic analyses provide insights into spinach domestication and the genetic basis of agronomic traits.</title>
        <authorList>
            <person name="Cai X."/>
            <person name="Sun X."/>
            <person name="Xu C."/>
            <person name="Sun H."/>
            <person name="Wang X."/>
            <person name="Ge C."/>
            <person name="Zhang Z."/>
            <person name="Wang Q."/>
            <person name="Fei Z."/>
            <person name="Jiao C."/>
            <person name="Wang Q."/>
        </authorList>
    </citation>
    <scope>NUCLEOTIDE SEQUENCE [LARGE SCALE GENOMIC DNA]</scope>
    <source>
        <strain evidence="1">cv. Varoflay</strain>
    </source>
</reference>
<evidence type="ECO:0008006" key="3">
    <source>
        <dbReference type="Google" id="ProtNLM"/>
    </source>
</evidence>
<evidence type="ECO:0000313" key="2">
    <source>
        <dbReference type="RefSeq" id="XP_056683265.1"/>
    </source>
</evidence>